<feature type="binding site" evidence="2">
    <location>
        <position position="51"/>
    </location>
    <ligand>
        <name>substrate</name>
    </ligand>
</feature>
<evidence type="ECO:0000313" key="4">
    <source>
        <dbReference type="Proteomes" id="UP000199077"/>
    </source>
</evidence>
<dbReference type="GO" id="GO:0016094">
    <property type="term" value="P:polyprenol biosynthetic process"/>
    <property type="evidence" value="ECO:0007669"/>
    <property type="project" value="TreeGrafter"/>
</dbReference>
<dbReference type="GO" id="GO:0005829">
    <property type="term" value="C:cytosol"/>
    <property type="evidence" value="ECO:0007669"/>
    <property type="project" value="TreeGrafter"/>
</dbReference>
<dbReference type="SUPFAM" id="SSF64005">
    <property type="entry name" value="Undecaprenyl diphosphate synthase"/>
    <property type="match status" value="1"/>
</dbReference>
<evidence type="ECO:0000256" key="2">
    <source>
        <dbReference type="HAMAP-Rule" id="MF_01139"/>
    </source>
</evidence>
<dbReference type="CDD" id="cd00475">
    <property type="entry name" value="Cis_IPPS"/>
    <property type="match status" value="1"/>
</dbReference>
<gene>
    <name evidence="3" type="ORF">SAMN04489867_1453</name>
</gene>
<dbReference type="EMBL" id="LT629711">
    <property type="protein sequence ID" value="SDP11367.1"/>
    <property type="molecule type" value="Genomic_DNA"/>
</dbReference>
<dbReference type="InterPro" id="IPR036424">
    <property type="entry name" value="UPP_synth-like_sf"/>
</dbReference>
<dbReference type="GO" id="GO:0030145">
    <property type="term" value="F:manganese ion binding"/>
    <property type="evidence" value="ECO:0007669"/>
    <property type="project" value="TreeGrafter"/>
</dbReference>
<dbReference type="NCBIfam" id="TIGR00055">
    <property type="entry name" value="uppS"/>
    <property type="match status" value="1"/>
</dbReference>
<dbReference type="EC" id="2.5.1.-" evidence="2"/>
<feature type="binding site" evidence="2">
    <location>
        <position position="83"/>
    </location>
    <ligand>
        <name>substrate</name>
    </ligand>
</feature>
<dbReference type="PANTHER" id="PTHR10291">
    <property type="entry name" value="DEHYDRODOLICHYL DIPHOSPHATE SYNTHASE FAMILY MEMBER"/>
    <property type="match status" value="1"/>
</dbReference>
<comment type="function">
    <text evidence="2">Catalyzes the condensation of isopentenyl diphosphate (IPP) with allylic pyrophosphates generating different type of terpenoids.</text>
</comment>
<feature type="binding site" evidence="2">
    <location>
        <position position="202"/>
    </location>
    <ligand>
        <name>substrate</name>
    </ligand>
</feature>
<dbReference type="GO" id="GO:0005886">
    <property type="term" value="C:plasma membrane"/>
    <property type="evidence" value="ECO:0007669"/>
    <property type="project" value="TreeGrafter"/>
</dbReference>
<comment type="subunit">
    <text evidence="2">Homodimer.</text>
</comment>
<keyword evidence="4" id="KW-1185">Reference proteome</keyword>
<reference evidence="4" key="1">
    <citation type="submission" date="2016-10" db="EMBL/GenBank/DDBJ databases">
        <authorList>
            <person name="Varghese N."/>
            <person name="Submissions S."/>
        </authorList>
    </citation>
    <scope>NUCLEOTIDE SEQUENCE [LARGE SCALE GENOMIC DNA]</scope>
    <source>
        <strain evidence="4">DSM 22329</strain>
    </source>
</reference>
<dbReference type="STRING" id="443156.SAMN04489867_1453"/>
<dbReference type="GO" id="GO:0008834">
    <property type="term" value="F:ditrans,polycis-undecaprenyl-diphosphate synthase [(2E,6E)-farnesyl-diphosphate specific] activity"/>
    <property type="evidence" value="ECO:0007669"/>
    <property type="project" value="TreeGrafter"/>
</dbReference>
<feature type="binding site" evidence="2">
    <location>
        <begin position="79"/>
        <end position="81"/>
    </location>
    <ligand>
        <name>substrate</name>
    </ligand>
</feature>
<protein>
    <recommendedName>
        <fullName evidence="2">Isoprenyl transferase</fullName>
        <ecNumber evidence="2">2.5.1.-</ecNumber>
    </recommendedName>
</protein>
<proteinExistence type="inferred from homology"/>
<dbReference type="AlphaFoldDB" id="A0A1H0Q1N5"/>
<feature type="binding site" evidence="2">
    <location>
        <position position="39"/>
    </location>
    <ligand>
        <name>substrate</name>
    </ligand>
</feature>
<evidence type="ECO:0000256" key="1">
    <source>
        <dbReference type="ARBA" id="ARBA00022679"/>
    </source>
</evidence>
<feature type="binding site" evidence="2">
    <location>
        <position position="34"/>
    </location>
    <ligand>
        <name>Mg(2+)</name>
        <dbReference type="ChEBI" id="CHEBI:18420"/>
    </ligand>
</feature>
<dbReference type="Gene3D" id="3.40.1180.10">
    <property type="entry name" value="Decaprenyl diphosphate synthase-like"/>
    <property type="match status" value="1"/>
</dbReference>
<name>A0A1H0Q1N5_9MICO</name>
<dbReference type="PROSITE" id="PS01066">
    <property type="entry name" value="UPP_SYNTHASE"/>
    <property type="match status" value="1"/>
</dbReference>
<comment type="similarity">
    <text evidence="2">Belongs to the UPP synthase family.</text>
</comment>
<dbReference type="PANTHER" id="PTHR10291:SF0">
    <property type="entry name" value="DEHYDRODOLICHYL DIPHOSPHATE SYNTHASE 2"/>
    <property type="match status" value="1"/>
</dbReference>
<feature type="binding site" evidence="2">
    <location>
        <position position="47"/>
    </location>
    <ligand>
        <name>substrate</name>
    </ligand>
</feature>
<keyword evidence="2" id="KW-0479">Metal-binding</keyword>
<dbReference type="HAMAP" id="MF_01139">
    <property type="entry name" value="ISPT"/>
    <property type="match status" value="1"/>
</dbReference>
<dbReference type="InterPro" id="IPR001441">
    <property type="entry name" value="UPP_synth-like"/>
</dbReference>
<feature type="active site" description="Proton acceptor" evidence="2">
    <location>
        <position position="82"/>
    </location>
</feature>
<organism evidence="3 4">
    <name type="scientific">Pedococcus dokdonensis</name>
    <dbReference type="NCBI Taxonomy" id="443156"/>
    <lineage>
        <taxon>Bacteria</taxon>
        <taxon>Bacillati</taxon>
        <taxon>Actinomycetota</taxon>
        <taxon>Actinomycetes</taxon>
        <taxon>Micrococcales</taxon>
        <taxon>Intrasporangiaceae</taxon>
        <taxon>Pedococcus</taxon>
    </lineage>
</organism>
<comment type="cofactor">
    <cofactor evidence="2">
        <name>Mg(2+)</name>
        <dbReference type="ChEBI" id="CHEBI:18420"/>
    </cofactor>
    <text evidence="2">Binds 2 magnesium ions per subunit.</text>
</comment>
<accession>A0A1H0Q1N5</accession>
<dbReference type="OrthoDB" id="4191603at2"/>
<dbReference type="Proteomes" id="UP000199077">
    <property type="component" value="Chromosome I"/>
</dbReference>
<feature type="binding site" evidence="2">
    <location>
        <begin position="35"/>
        <end position="38"/>
    </location>
    <ligand>
        <name>substrate</name>
    </ligand>
</feature>
<dbReference type="GO" id="GO:0033850">
    <property type="term" value="F:Z-farnesyl diphosphate synthase activity"/>
    <property type="evidence" value="ECO:0007669"/>
    <property type="project" value="TreeGrafter"/>
</dbReference>
<dbReference type="NCBIfam" id="NF011404">
    <property type="entry name" value="PRK14829.1"/>
    <property type="match status" value="1"/>
</dbReference>
<feature type="binding site" evidence="2">
    <location>
        <position position="221"/>
    </location>
    <ligand>
        <name>Mg(2+)</name>
        <dbReference type="ChEBI" id="CHEBI:18420"/>
    </ligand>
</feature>
<dbReference type="GO" id="GO:0000287">
    <property type="term" value="F:magnesium ion binding"/>
    <property type="evidence" value="ECO:0007669"/>
    <property type="project" value="UniProtKB-UniRule"/>
</dbReference>
<feature type="binding site" evidence="2">
    <location>
        <begin position="208"/>
        <end position="210"/>
    </location>
    <ligand>
        <name>substrate</name>
    </ligand>
</feature>
<dbReference type="Pfam" id="PF01255">
    <property type="entry name" value="Prenyltransf"/>
    <property type="match status" value="1"/>
</dbReference>
<keyword evidence="1 2" id="KW-0808">Transferase</keyword>
<evidence type="ECO:0000313" key="3">
    <source>
        <dbReference type="EMBL" id="SDP11367.1"/>
    </source>
</evidence>
<feature type="binding site" evidence="2">
    <location>
        <position position="85"/>
    </location>
    <ligand>
        <name>substrate</name>
    </ligand>
</feature>
<feature type="active site" evidence="2">
    <location>
        <position position="34"/>
    </location>
</feature>
<sequence>MNAAYPKPFAHLSGAQPPSLPRELVPRHVAIVMDGNGRWANQRGLPRTKGHEAGEAALLDVTAGAIEAGVTHLSAYAFSTENWKRSPDEVRFLMGFNRDVIRRRRDQLHEWGVRMRWVGRRPRLWGSVIKELETAQELTKDNTGLTLYFCVNYGGRAEIADAVQRVAEQVQRGKLKPGSIDEKTIGRYLPEPDMPDVDLFVRSSGEQRTSNFLLWQSAYAEMVFQDTLWPDYDRRHLWEAIQTYAERDRRYGGAVDRAGP</sequence>
<dbReference type="InterPro" id="IPR018520">
    <property type="entry name" value="UPP_synth-like_CS"/>
</dbReference>
<keyword evidence="2" id="KW-0460">Magnesium</keyword>
<dbReference type="FunFam" id="3.40.1180.10:FF:000001">
    <property type="entry name" value="(2E,6E)-farnesyl-diphosphate-specific ditrans,polycis-undecaprenyl-diphosphate synthase"/>
    <property type="match status" value="1"/>
</dbReference>